<feature type="transmembrane region" description="Helical" evidence="1">
    <location>
        <begin position="78"/>
        <end position="99"/>
    </location>
</feature>
<evidence type="ECO:0008006" key="4">
    <source>
        <dbReference type="Google" id="ProtNLM"/>
    </source>
</evidence>
<feature type="transmembrane region" description="Helical" evidence="1">
    <location>
        <begin position="20"/>
        <end position="40"/>
    </location>
</feature>
<keyword evidence="1" id="KW-0812">Transmembrane</keyword>
<evidence type="ECO:0000256" key="1">
    <source>
        <dbReference type="SAM" id="Phobius"/>
    </source>
</evidence>
<evidence type="ECO:0000313" key="3">
    <source>
        <dbReference type="Proteomes" id="UP000253318"/>
    </source>
</evidence>
<feature type="transmembrane region" description="Helical" evidence="1">
    <location>
        <begin position="46"/>
        <end position="66"/>
    </location>
</feature>
<organism evidence="2 3">
    <name type="scientific">Marinitenerispora sediminis</name>
    <dbReference type="NCBI Taxonomy" id="1931232"/>
    <lineage>
        <taxon>Bacteria</taxon>
        <taxon>Bacillati</taxon>
        <taxon>Actinomycetota</taxon>
        <taxon>Actinomycetes</taxon>
        <taxon>Streptosporangiales</taxon>
        <taxon>Nocardiopsidaceae</taxon>
        <taxon>Marinitenerispora</taxon>
    </lineage>
</organism>
<protein>
    <recommendedName>
        <fullName evidence="4">DUF2568 domain-containing protein</fullName>
    </recommendedName>
</protein>
<accession>A0A368T2W7</accession>
<reference evidence="2 3" key="1">
    <citation type="submission" date="2018-04" db="EMBL/GenBank/DDBJ databases">
        <title>Novel actinobacteria from marine sediment.</title>
        <authorList>
            <person name="Ng Z.Y."/>
            <person name="Tan G.Y.A."/>
        </authorList>
    </citation>
    <scope>NUCLEOTIDE SEQUENCE [LARGE SCALE GENOMIC DNA]</scope>
    <source>
        <strain evidence="2 3">TPS81</strain>
    </source>
</reference>
<dbReference type="Proteomes" id="UP000253318">
    <property type="component" value="Unassembled WGS sequence"/>
</dbReference>
<feature type="transmembrane region" description="Helical" evidence="1">
    <location>
        <begin position="105"/>
        <end position="124"/>
    </location>
</feature>
<keyword evidence="1" id="KW-0472">Membrane</keyword>
<proteinExistence type="predicted"/>
<dbReference type="AlphaFoldDB" id="A0A368T2W7"/>
<dbReference type="EMBL" id="QEIN01000130">
    <property type="protein sequence ID" value="RCV56384.1"/>
    <property type="molecule type" value="Genomic_DNA"/>
</dbReference>
<gene>
    <name evidence="2" type="ORF">DEF24_16710</name>
</gene>
<name>A0A368T2W7_9ACTN</name>
<keyword evidence="3" id="KW-1185">Reference proteome</keyword>
<comment type="caution">
    <text evidence="2">The sequence shown here is derived from an EMBL/GenBank/DDBJ whole genome shotgun (WGS) entry which is preliminary data.</text>
</comment>
<keyword evidence="1" id="KW-1133">Transmembrane helix</keyword>
<sequence>MDDARHRNEAAGAASSRWVATLLCVWGAATLVAEFATAFLSGPWTLLPVGAVVLPFAVWATVYALRQRAYPRGLAKRYLPVVGAWTALHLGYVLVLVRVGPGDVAVALIGSVAVAAPLFAGALVESRRR</sequence>
<evidence type="ECO:0000313" key="2">
    <source>
        <dbReference type="EMBL" id="RCV56384.1"/>
    </source>
</evidence>